<gene>
    <name evidence="1" type="ORF">Msi02_82430</name>
</gene>
<comment type="caution">
    <text evidence="1">The sequence shown here is derived from an EMBL/GenBank/DDBJ whole genome shotgun (WGS) entry which is preliminary data.</text>
</comment>
<reference evidence="1 2" key="1">
    <citation type="submission" date="2021-01" db="EMBL/GenBank/DDBJ databases">
        <title>Whole genome shotgun sequence of Microbispora siamensis NBRC 104113.</title>
        <authorList>
            <person name="Komaki H."/>
            <person name="Tamura T."/>
        </authorList>
    </citation>
    <scope>NUCLEOTIDE SEQUENCE [LARGE SCALE GENOMIC DNA]</scope>
    <source>
        <strain evidence="1 2">NBRC 104113</strain>
    </source>
</reference>
<keyword evidence="2" id="KW-1185">Reference proteome</keyword>
<name>A0ABQ4H173_9ACTN</name>
<sequence>MPVFACAGCEAVLTSPVVRVALPDHAHQTYGHELLPALMESGTYAVDPEPSGWPWRPWEEIDEREAEGRGVYAPLYSLSYGPSGAIAVSPGDVRGTVLIPQRCDGLCCGLDGRNGPNLACEQCGREVATRVDDCSYWHVVWLDPRAVRAVGVAGPERRVLAWGELRDEEAEIPAIEPIGAWSPVWEAAVAAALARLLVASGGARVAVPAGAVADVFRPGLDVLLPPGPPMRSLSLAGPGLPAATSDIVLVPRHPQTGEAWPYGAGVPVPLSAEVWTYLAFHDDRRLIAVSRGRAGDACRDSLPPLLPFRPFRPDWDVFLDTLARLPEVREPWLRAIYDRVKNGRYSAPFL</sequence>
<dbReference type="EMBL" id="BOOF01000076">
    <property type="protein sequence ID" value="GIH67426.1"/>
    <property type="molecule type" value="Genomic_DNA"/>
</dbReference>
<proteinExistence type="predicted"/>
<organism evidence="1 2">
    <name type="scientific">Microbispora siamensis</name>
    <dbReference type="NCBI Taxonomy" id="564413"/>
    <lineage>
        <taxon>Bacteria</taxon>
        <taxon>Bacillati</taxon>
        <taxon>Actinomycetota</taxon>
        <taxon>Actinomycetes</taxon>
        <taxon>Streptosporangiales</taxon>
        <taxon>Streptosporangiaceae</taxon>
        <taxon>Microbispora</taxon>
    </lineage>
</organism>
<dbReference type="Proteomes" id="UP000660454">
    <property type="component" value="Unassembled WGS sequence"/>
</dbReference>
<evidence type="ECO:0000313" key="1">
    <source>
        <dbReference type="EMBL" id="GIH67426.1"/>
    </source>
</evidence>
<evidence type="ECO:0000313" key="2">
    <source>
        <dbReference type="Proteomes" id="UP000660454"/>
    </source>
</evidence>
<accession>A0ABQ4H173</accession>
<protein>
    <submittedName>
        <fullName evidence="1">Uncharacterized protein</fullName>
    </submittedName>
</protein>